<reference evidence="1 2" key="1">
    <citation type="submission" date="2016-10" db="EMBL/GenBank/DDBJ databases">
        <authorList>
            <person name="Varghese N."/>
            <person name="Submissions S."/>
        </authorList>
    </citation>
    <scope>NUCLEOTIDE SEQUENCE [LARGE SCALE GENOMIC DNA]</scope>
    <source>
        <strain evidence="1 2">DSM 11449</strain>
    </source>
</reference>
<gene>
    <name evidence="1" type="ORF">SAMN05444420_1012</name>
</gene>
<evidence type="ECO:0000313" key="2">
    <source>
        <dbReference type="Proteomes" id="UP000182771"/>
    </source>
</evidence>
<dbReference type="Proteomes" id="UP000182771">
    <property type="component" value="Unassembled WGS sequence"/>
</dbReference>
<evidence type="ECO:0000313" key="1">
    <source>
        <dbReference type="EMBL" id="SDW01022.1"/>
    </source>
</evidence>
<dbReference type="SUPFAM" id="SSF48452">
    <property type="entry name" value="TPR-like"/>
    <property type="match status" value="2"/>
</dbReference>
<dbReference type="RefSeq" id="WP_016419337.1">
    <property type="nucleotide sequence ID" value="NZ_FNND01000001.1"/>
</dbReference>
<organism evidence="1 2">
    <name type="scientific">Capnocytophaga granulosa</name>
    <dbReference type="NCBI Taxonomy" id="45242"/>
    <lineage>
        <taxon>Bacteria</taxon>
        <taxon>Pseudomonadati</taxon>
        <taxon>Bacteroidota</taxon>
        <taxon>Flavobacteriia</taxon>
        <taxon>Flavobacteriales</taxon>
        <taxon>Flavobacteriaceae</taxon>
        <taxon>Capnocytophaga</taxon>
    </lineage>
</organism>
<dbReference type="GeneID" id="85018119"/>
<dbReference type="InterPro" id="IPR019734">
    <property type="entry name" value="TPR_rpt"/>
</dbReference>
<protein>
    <submittedName>
        <fullName evidence="1">Protein involved in gliding motility SprE</fullName>
    </submittedName>
</protein>
<dbReference type="EMBL" id="FNND01000001">
    <property type="protein sequence ID" value="SDW01022.1"/>
    <property type="molecule type" value="Genomic_DNA"/>
</dbReference>
<keyword evidence="2" id="KW-1185">Reference proteome</keyword>
<dbReference type="InterPro" id="IPR011990">
    <property type="entry name" value="TPR-like_helical_dom_sf"/>
</dbReference>
<accession>A0A1H2Q1P0</accession>
<dbReference type="SMART" id="SM00028">
    <property type="entry name" value="TPR"/>
    <property type="match status" value="5"/>
</dbReference>
<dbReference type="Gene3D" id="1.25.40.10">
    <property type="entry name" value="Tetratricopeptide repeat domain"/>
    <property type="match status" value="4"/>
</dbReference>
<sequence>MKLHKLSIYFLLIALITGCTTKSDTYYNRQFRMIPTMYNVLYNGNLALEEGKKELAEKHKDNYFEILEVEPEVRSQNYNLKGEGNPHFDRAEEKAIKAIQRHSMVFDGKQKNRKIDDAYMLLGKARYYNGRYIPALEAFNHLLTNYGETNQRYNAAVWREKAHIQLGREQLAVTDLEKILQEEQPKRRERATLHAVLAQAFINLEAYPKAIEALKQASQETKEKPKRGRYYYIIGQLFEHLQQRDSAQAYYQKVIGLNWNIPRRLWVEAQIGKARTQTLTPEQKIEYTKKLRKMEKLYEHKDLLDLVYFQHALFLEGENKPKGATEYFLRSLEKNKDNDGLRQRAHEHLADLYFKDKKYPLAYAHYDSTLVYIPKNTLEHLYMRRKRDNLAQITAFENTIAKADSLSHIMKMPKEEQVRYFQQHIDSLKQQPQDKKVISITDFGRTTTTQHQAPQEGFYFYIPQTVAYGKQLFKQRFGDRPLVDNWRWSNQLIAQQPTETEKDSLSAPKVSAEDYLSQLPSETQLEQLQKDREAALYGVGELYWEKFADGKLAEQRLTRLLSLTQNDKLKEKALYLLYKISEEKYPKEAEAYKERLLASFPNSEYAKPLSGQQSTNEKALKEQYQQLSDQLAAQQFAQVRDYIDTHKADYKTSSMAPDWDILRAKAIARLEGKAAYIRELEAIVQEYPNTSQADDLKEKLEILKGTPQKPTFLGDEEATSWKLVLPALGEQQLTQLKDYLEENGFAYLSLSQDVYDDKEQFTVLHGFMSRQMAEGFVQRINHYFQEKVLAGKKKKDEEKNQENTMFFKDFFVISSENYAILQTFKNKEEYIKIN</sequence>
<proteinExistence type="predicted"/>
<comment type="caution">
    <text evidence="1">The sequence shown here is derived from an EMBL/GenBank/DDBJ whole genome shotgun (WGS) entry which is preliminary data.</text>
</comment>
<name>A0A1H2Q1P0_9FLAO</name>
<dbReference type="PROSITE" id="PS51257">
    <property type="entry name" value="PROKAR_LIPOPROTEIN"/>
    <property type="match status" value="1"/>
</dbReference>
<dbReference type="AlphaFoldDB" id="A0A1H2Q1P0"/>